<name>A0AA39V1S7_9LECA</name>
<dbReference type="EMBL" id="JAFEKC020000011">
    <property type="protein sequence ID" value="KAK0512457.1"/>
    <property type="molecule type" value="Genomic_DNA"/>
</dbReference>
<comment type="caution">
    <text evidence="2">The sequence shown here is derived from an EMBL/GenBank/DDBJ whole genome shotgun (WGS) entry which is preliminary data.</text>
</comment>
<feature type="compositionally biased region" description="Polar residues" evidence="1">
    <location>
        <begin position="19"/>
        <end position="38"/>
    </location>
</feature>
<feature type="region of interest" description="Disordered" evidence="1">
    <location>
        <begin position="572"/>
        <end position="629"/>
    </location>
</feature>
<dbReference type="Proteomes" id="UP001166286">
    <property type="component" value="Unassembled WGS sequence"/>
</dbReference>
<dbReference type="GO" id="GO:0031047">
    <property type="term" value="P:regulatory ncRNA-mediated gene silencing"/>
    <property type="evidence" value="ECO:0007669"/>
    <property type="project" value="InterPro"/>
</dbReference>
<accession>A0AA39V1S7</accession>
<evidence type="ECO:0000313" key="3">
    <source>
        <dbReference type="Proteomes" id="UP001166286"/>
    </source>
</evidence>
<dbReference type="GO" id="GO:0033167">
    <property type="term" value="C:ARC complex"/>
    <property type="evidence" value="ECO:0007669"/>
    <property type="project" value="InterPro"/>
</dbReference>
<feature type="compositionally biased region" description="Basic residues" evidence="1">
    <location>
        <begin position="125"/>
        <end position="135"/>
    </location>
</feature>
<reference evidence="2" key="1">
    <citation type="submission" date="2023-03" db="EMBL/GenBank/DDBJ databases">
        <title>Complete genome of Cladonia borealis.</title>
        <authorList>
            <person name="Park H."/>
        </authorList>
    </citation>
    <scope>NUCLEOTIDE SEQUENCE</scope>
    <source>
        <strain evidence="2">ANT050790</strain>
    </source>
</reference>
<proteinExistence type="predicted"/>
<organism evidence="2 3">
    <name type="scientific">Cladonia borealis</name>
    <dbReference type="NCBI Taxonomy" id="184061"/>
    <lineage>
        <taxon>Eukaryota</taxon>
        <taxon>Fungi</taxon>
        <taxon>Dikarya</taxon>
        <taxon>Ascomycota</taxon>
        <taxon>Pezizomycotina</taxon>
        <taxon>Lecanoromycetes</taxon>
        <taxon>OSLEUM clade</taxon>
        <taxon>Lecanoromycetidae</taxon>
        <taxon>Lecanorales</taxon>
        <taxon>Lecanorineae</taxon>
        <taxon>Cladoniaceae</taxon>
        <taxon>Cladonia</taxon>
    </lineage>
</organism>
<feature type="region of interest" description="Disordered" evidence="1">
    <location>
        <begin position="19"/>
        <end position="87"/>
    </location>
</feature>
<evidence type="ECO:0000313" key="2">
    <source>
        <dbReference type="EMBL" id="KAK0512457.1"/>
    </source>
</evidence>
<gene>
    <name evidence="2" type="ORF">JMJ35_005585</name>
</gene>
<dbReference type="AlphaFoldDB" id="A0AA39V1S7"/>
<evidence type="ECO:0000256" key="1">
    <source>
        <dbReference type="SAM" id="MobiDB-lite"/>
    </source>
</evidence>
<feature type="region of interest" description="Disordered" evidence="1">
    <location>
        <begin position="104"/>
        <end position="142"/>
    </location>
</feature>
<dbReference type="InterPro" id="IPR018606">
    <property type="entry name" value="Arb1"/>
</dbReference>
<keyword evidence="3" id="KW-1185">Reference proteome</keyword>
<sequence>MADLTDYDKRSTSLANSIVSSHIATADPQSLPESSPDTNDQHDTVDGTSKPQVLGEIDPNSVALTSGASLKKTPPSQTKPNANVNPKRVVIADSANEPFLAENEEHDEVEGAGQTNEGPGIGVGTKKKKKRKPKSQRGLNAPSGFEEYYVDAPLTPAEFEEEKAIYDARIETAIQRFGTKRRMDSDRKNLFDKYLVHGGVEGGPKMFSGGLDANALSTMNAAEIAELNATHYVGGDKGGPGDTVWVVDFEGCLKSFLSSDYPSRWELTSEETIKSHVNIIRNFLNYLLHHDVCPEYQSQINAARNLCDQGQKELCQIGQMLPLLPGDFNMACSILFGGMYQGMYESNCEWMDEDEKKANAGMDPEQARRVFKFALAANADDETFRTYKKHLTESTCRISSSVEVGLEVIDIILPNDEARSLYAQRQCTGLKTIGKLKARSWFDASAAEEEDLAEEEEAAAAAKVPDVKHYEFWIEEDVLQQMFIGMKIGTKVTHLNFGVSYFDAIDGVHCSFFTRSPNQMMGGWREPEKEWLPMRPKTSSGNNMDEGFEGYENQAPEPNLSEVEVVGEKELDQGTAGGSGVTQLGPKDDNDFENYFLTSKKPKHDAEEAEADSGEPDVALEGGDLGDPGVEVWKVKSEEKEVSGNDNKVLEETFDVAAKD</sequence>
<dbReference type="Pfam" id="PF09692">
    <property type="entry name" value="Arb1"/>
    <property type="match status" value="1"/>
</dbReference>
<feature type="compositionally biased region" description="Polar residues" evidence="1">
    <location>
        <begin position="62"/>
        <end position="84"/>
    </location>
</feature>
<protein>
    <submittedName>
        <fullName evidence="2">Uncharacterized protein</fullName>
    </submittedName>
</protein>